<accession>A0A6F8PNV7</accession>
<dbReference type="InterPro" id="IPR037171">
    <property type="entry name" value="NagB/RpiA_transferase-like"/>
</dbReference>
<dbReference type="UniPathway" id="UPA00115">
    <property type="reaction ID" value="UER00409"/>
</dbReference>
<evidence type="ECO:0000256" key="2">
    <source>
        <dbReference type="ARBA" id="ARBA00002681"/>
    </source>
</evidence>
<dbReference type="CDD" id="cd01400">
    <property type="entry name" value="6PGL"/>
    <property type="match status" value="1"/>
</dbReference>
<dbReference type="RefSeq" id="WP_173291452.1">
    <property type="nucleotide sequence ID" value="NZ_AP021888.1"/>
</dbReference>
<comment type="pathway">
    <text evidence="3 7">Carbohydrate degradation; pentose phosphate pathway; D-ribulose 5-phosphate from D-glucose 6-phosphate (oxidative stage): step 2/3.</text>
</comment>
<dbReference type="GO" id="GO:0006098">
    <property type="term" value="P:pentose-phosphate shunt"/>
    <property type="evidence" value="ECO:0007669"/>
    <property type="project" value="UniProtKB-UniPathway"/>
</dbReference>
<dbReference type="InterPro" id="IPR039104">
    <property type="entry name" value="6PGL"/>
</dbReference>
<evidence type="ECO:0000313" key="10">
    <source>
        <dbReference type="Proteomes" id="UP000501466"/>
    </source>
</evidence>
<comment type="similarity">
    <text evidence="4 7">Belongs to the glucosamine/galactosamine-6-phosphate isomerase family. 6-phosphogluconolactonase subfamily.</text>
</comment>
<dbReference type="SUPFAM" id="SSF100950">
    <property type="entry name" value="NagB/RpiA/CoA transferase-like"/>
    <property type="match status" value="1"/>
</dbReference>
<dbReference type="Gene3D" id="3.40.50.1360">
    <property type="match status" value="1"/>
</dbReference>
<evidence type="ECO:0000259" key="8">
    <source>
        <dbReference type="Pfam" id="PF01182"/>
    </source>
</evidence>
<dbReference type="GO" id="GO:0005975">
    <property type="term" value="P:carbohydrate metabolic process"/>
    <property type="evidence" value="ECO:0007669"/>
    <property type="project" value="UniProtKB-UniRule"/>
</dbReference>
<proteinExistence type="inferred from homology"/>
<evidence type="ECO:0000256" key="6">
    <source>
        <dbReference type="ARBA" id="ARBA00020337"/>
    </source>
</evidence>
<dbReference type="InterPro" id="IPR005900">
    <property type="entry name" value="6-phosphogluconolactonase_DevB"/>
</dbReference>
<gene>
    <name evidence="9" type="primary">nagB</name>
    <name evidence="7" type="synonym">pgl</name>
    <name evidence="9" type="ORF">THMIRHAT_14160</name>
</gene>
<keyword evidence="7" id="KW-0378">Hydrolase</keyword>
<evidence type="ECO:0000256" key="3">
    <source>
        <dbReference type="ARBA" id="ARBA00004961"/>
    </source>
</evidence>
<evidence type="ECO:0000256" key="4">
    <source>
        <dbReference type="ARBA" id="ARBA00010662"/>
    </source>
</evidence>
<sequence>MSEVEVADANLTTLPDHWLVYADAATVAQATVDLILERATQAIAERGAFHLVTAGGTTPMACYRLLADLTSSKADIEWAKWFIYMGDERCLPADDQERNSLNLDQAWLNLGQIPAQNIFFMPAELGARAAAAAYEKVLKEVSCFDVVMLGMGEDGHTASLFPGHDYPTGQKVVTEFNSPKMPPERVSLSFECLSNARFVMKLVTGAGKQPAVQQWLAGEPLPISQVVGQERTEVLLDFAALPQ</sequence>
<evidence type="ECO:0000256" key="1">
    <source>
        <dbReference type="ARBA" id="ARBA00000832"/>
    </source>
</evidence>
<dbReference type="AlphaFoldDB" id="A0A6F8PNV7"/>
<dbReference type="PANTHER" id="PTHR11054:SF0">
    <property type="entry name" value="6-PHOSPHOGLUCONOLACTONASE"/>
    <property type="match status" value="1"/>
</dbReference>
<dbReference type="PANTHER" id="PTHR11054">
    <property type="entry name" value="6-PHOSPHOGLUCONOLACTONASE"/>
    <property type="match status" value="1"/>
</dbReference>
<keyword evidence="10" id="KW-1185">Reference proteome</keyword>
<dbReference type="EMBL" id="AP021888">
    <property type="protein sequence ID" value="BBP43670.1"/>
    <property type="molecule type" value="Genomic_DNA"/>
</dbReference>
<comment type="catalytic activity">
    <reaction evidence="1 7">
        <text>6-phospho-D-glucono-1,5-lactone + H2O = 6-phospho-D-gluconate + H(+)</text>
        <dbReference type="Rhea" id="RHEA:12556"/>
        <dbReference type="ChEBI" id="CHEBI:15377"/>
        <dbReference type="ChEBI" id="CHEBI:15378"/>
        <dbReference type="ChEBI" id="CHEBI:57955"/>
        <dbReference type="ChEBI" id="CHEBI:58759"/>
        <dbReference type="EC" id="3.1.1.31"/>
    </reaction>
</comment>
<protein>
    <recommendedName>
        <fullName evidence="6 7">6-phosphogluconolactonase</fullName>
        <shortName evidence="7">6PGL</shortName>
        <ecNumber evidence="5 7">3.1.1.31</ecNumber>
    </recommendedName>
</protein>
<feature type="domain" description="Glucosamine/galactosamine-6-phosphate isomerase" evidence="8">
    <location>
        <begin position="23"/>
        <end position="230"/>
    </location>
</feature>
<comment type="function">
    <text evidence="2 7">Hydrolysis of 6-phosphogluconolactone to 6-phosphogluconate.</text>
</comment>
<dbReference type="KEGG" id="tzo:THMIRHAT_14160"/>
<dbReference type="NCBIfam" id="TIGR01198">
    <property type="entry name" value="pgl"/>
    <property type="match status" value="1"/>
</dbReference>
<dbReference type="GO" id="GO:0017057">
    <property type="term" value="F:6-phosphogluconolactonase activity"/>
    <property type="evidence" value="ECO:0007669"/>
    <property type="project" value="UniProtKB-UniRule"/>
</dbReference>
<name>A0A6F8PNV7_9GAMM</name>
<dbReference type="Pfam" id="PF01182">
    <property type="entry name" value="Glucosamine_iso"/>
    <property type="match status" value="1"/>
</dbReference>
<dbReference type="Proteomes" id="UP000501466">
    <property type="component" value="Chromosome"/>
</dbReference>
<organism evidence="9 10">
    <name type="scientific">Thiosulfativibrio zosterae</name>
    <dbReference type="NCBI Taxonomy" id="2675053"/>
    <lineage>
        <taxon>Bacteria</taxon>
        <taxon>Pseudomonadati</taxon>
        <taxon>Pseudomonadota</taxon>
        <taxon>Gammaproteobacteria</taxon>
        <taxon>Thiotrichales</taxon>
        <taxon>Piscirickettsiaceae</taxon>
        <taxon>Thiosulfativibrio</taxon>
    </lineage>
</organism>
<dbReference type="InterPro" id="IPR006148">
    <property type="entry name" value="Glc/Gal-6P_isomerase"/>
</dbReference>
<evidence type="ECO:0000256" key="7">
    <source>
        <dbReference type="RuleBase" id="RU365095"/>
    </source>
</evidence>
<evidence type="ECO:0000256" key="5">
    <source>
        <dbReference type="ARBA" id="ARBA00013198"/>
    </source>
</evidence>
<evidence type="ECO:0000313" key="9">
    <source>
        <dbReference type="EMBL" id="BBP43670.1"/>
    </source>
</evidence>
<dbReference type="EC" id="3.1.1.31" evidence="5 7"/>
<reference evidence="10" key="1">
    <citation type="submission" date="2019-11" db="EMBL/GenBank/DDBJ databases">
        <title>Isolation and characterization of two novel species in the genus Thiomicrorhabdus.</title>
        <authorList>
            <person name="Mochizuki J."/>
            <person name="Kojima H."/>
            <person name="Fukui M."/>
        </authorList>
    </citation>
    <scope>NUCLEOTIDE SEQUENCE [LARGE SCALE GENOMIC DNA]</scope>
    <source>
        <strain evidence="10">AkT22</strain>
    </source>
</reference>